<dbReference type="EMBL" id="PDNW01000010">
    <property type="protein sequence ID" value="PLC49420.1"/>
    <property type="molecule type" value="Genomic_DNA"/>
</dbReference>
<accession>A0A2N4U319</accession>
<keyword evidence="1" id="KW-0732">Signal</keyword>
<protein>
    <recommendedName>
        <fullName evidence="4">Lipoprotein</fullName>
    </recommendedName>
</protein>
<dbReference type="Proteomes" id="UP000234190">
    <property type="component" value="Unassembled WGS sequence"/>
</dbReference>
<keyword evidence="3" id="KW-1185">Reference proteome</keyword>
<dbReference type="PROSITE" id="PS51257">
    <property type="entry name" value="PROKAR_LIPOPROTEIN"/>
    <property type="match status" value="1"/>
</dbReference>
<organism evidence="2 3">
    <name type="scientific">Pollutimonas subterranea</name>
    <dbReference type="NCBI Taxonomy" id="2045210"/>
    <lineage>
        <taxon>Bacteria</taxon>
        <taxon>Pseudomonadati</taxon>
        <taxon>Pseudomonadota</taxon>
        <taxon>Betaproteobacteria</taxon>
        <taxon>Burkholderiales</taxon>
        <taxon>Alcaligenaceae</taxon>
        <taxon>Pollutimonas</taxon>
    </lineage>
</organism>
<proteinExistence type="predicted"/>
<gene>
    <name evidence="2" type="ORF">CR159_12490</name>
</gene>
<evidence type="ECO:0000313" key="3">
    <source>
        <dbReference type="Proteomes" id="UP000234190"/>
    </source>
</evidence>
<sequence>MFIQRFSRVGAALSMLMLISSCSLIGLEAPETGSASSKSTVDAPARSNDCRWNRSSCIHEGAYEPKEKDYAEQEAKRLNRIALEKLRRSAGR</sequence>
<evidence type="ECO:0000313" key="2">
    <source>
        <dbReference type="EMBL" id="PLC49420.1"/>
    </source>
</evidence>
<feature type="signal peptide" evidence="1">
    <location>
        <begin position="1"/>
        <end position="25"/>
    </location>
</feature>
<name>A0A2N4U319_9BURK</name>
<feature type="chain" id="PRO_5014852867" description="Lipoprotein" evidence="1">
    <location>
        <begin position="26"/>
        <end position="92"/>
    </location>
</feature>
<comment type="caution">
    <text evidence="2">The sequence shown here is derived from an EMBL/GenBank/DDBJ whole genome shotgun (WGS) entry which is preliminary data.</text>
</comment>
<evidence type="ECO:0008006" key="4">
    <source>
        <dbReference type="Google" id="ProtNLM"/>
    </source>
</evidence>
<evidence type="ECO:0000256" key="1">
    <source>
        <dbReference type="SAM" id="SignalP"/>
    </source>
</evidence>
<reference evidence="2 3" key="1">
    <citation type="submission" date="2017-10" db="EMBL/GenBank/DDBJ databases">
        <title>Two draft genome sequences of Pusillimonas sp. strains isolated from a nitrate- and radionuclide-contaminated groundwater in Russia.</title>
        <authorList>
            <person name="Grouzdev D.S."/>
            <person name="Tourova T.P."/>
            <person name="Goeva M.A."/>
            <person name="Babich T.L."/>
            <person name="Sokolova D.S."/>
            <person name="Abdullin R."/>
            <person name="Poltaraus A.B."/>
            <person name="Toshchakov S.V."/>
            <person name="Nazina T.N."/>
        </authorList>
    </citation>
    <scope>NUCLEOTIDE SEQUENCE [LARGE SCALE GENOMIC DNA]</scope>
    <source>
        <strain evidence="2 3">JR1/69-3-13</strain>
    </source>
</reference>
<dbReference type="AlphaFoldDB" id="A0A2N4U319"/>